<evidence type="ECO:0000313" key="3">
    <source>
        <dbReference type="Proteomes" id="UP000723714"/>
    </source>
</evidence>
<dbReference type="GO" id="GO:0016301">
    <property type="term" value="F:kinase activity"/>
    <property type="evidence" value="ECO:0007669"/>
    <property type="project" value="UniProtKB-KW"/>
</dbReference>
<dbReference type="PANTHER" id="PTHR28629">
    <property type="entry name" value="TRIOKINASE/FMN CYCLASE"/>
    <property type="match status" value="1"/>
</dbReference>
<organism evidence="2 3">
    <name type="scientific">Faecalicatena faecalis</name>
    <dbReference type="NCBI Taxonomy" id="2726362"/>
    <lineage>
        <taxon>Bacteria</taxon>
        <taxon>Bacillati</taxon>
        <taxon>Bacillota</taxon>
        <taxon>Clostridia</taxon>
        <taxon>Lachnospirales</taxon>
        <taxon>Lachnospiraceae</taxon>
        <taxon>Faecalicatena</taxon>
    </lineage>
</organism>
<proteinExistence type="predicted"/>
<protein>
    <submittedName>
        <fullName evidence="2">Dihydroxyacetone kinase subunit DhaK</fullName>
    </submittedName>
</protein>
<keyword evidence="2" id="KW-0418">Kinase</keyword>
<feature type="domain" description="DhaK" evidence="1">
    <location>
        <begin position="7"/>
        <end position="327"/>
    </location>
</feature>
<dbReference type="Proteomes" id="UP000723714">
    <property type="component" value="Unassembled WGS sequence"/>
</dbReference>
<dbReference type="PROSITE" id="PS51481">
    <property type="entry name" value="DHAK"/>
    <property type="match status" value="1"/>
</dbReference>
<evidence type="ECO:0000313" key="2">
    <source>
        <dbReference type="EMBL" id="MBU3874428.1"/>
    </source>
</evidence>
<accession>A0ABS6CYM6</accession>
<dbReference type="RefSeq" id="WP_216238607.1">
    <property type="nucleotide sequence ID" value="NZ_JABACJ020000001.1"/>
</dbReference>
<reference evidence="2 3" key="1">
    <citation type="submission" date="2021-06" db="EMBL/GenBank/DDBJ databases">
        <title>Faecalicatena sp. nov. isolated from porcine feces.</title>
        <authorList>
            <person name="Oh B.S."/>
            <person name="Lee J.H."/>
        </authorList>
    </citation>
    <scope>NUCLEOTIDE SEQUENCE [LARGE SCALE GENOMIC DNA]</scope>
    <source>
        <strain evidence="2 3">AGMB00832</strain>
    </source>
</reference>
<comment type="caution">
    <text evidence="2">The sequence shown here is derived from an EMBL/GenBank/DDBJ whole genome shotgun (WGS) entry which is preliminary data.</text>
</comment>
<dbReference type="Pfam" id="PF02733">
    <property type="entry name" value="Dak1"/>
    <property type="match status" value="1"/>
</dbReference>
<evidence type="ECO:0000259" key="1">
    <source>
        <dbReference type="PROSITE" id="PS51481"/>
    </source>
</evidence>
<dbReference type="InterPro" id="IPR050861">
    <property type="entry name" value="Dihydroxyacetone_Kinase"/>
</dbReference>
<sequence>MKRLVNQEERMISDMIDGYVKLSQGKVQSVPGVNAIMKTNCKEKVSVVVGGGSGLDPWPIGYVGEGLADGAAVGNVFCAPPAKSILEVTRNVPHERGIVYIVTNHAGDVLNFELVSELAGMEGIKTRQIYINDDITSAGSDEKEERRGIGGIAILTKLAGAVTDAGNSLDETFRLLEKAKDSIGTFSVTTAPSYSPVTGKQCFALEDGKMEYGMGFNGETGILRTDISTADDIAETLMEGLLEDLGVRSGDRVAIWLNGYSMTSQIELSIIAGRCCDLLLEKKIQLYDIQIERLYVTPGAAGLSISMLKLDEELEKYYNTPADAPFFKIMEKR</sequence>
<name>A0ABS6CYM6_9FIRM</name>
<gene>
    <name evidence="2" type="ORF">HGO97_001165</name>
</gene>
<keyword evidence="2" id="KW-0808">Transferase</keyword>
<dbReference type="InterPro" id="IPR004006">
    <property type="entry name" value="DhaK_dom"/>
</dbReference>
<dbReference type="EMBL" id="JABACJ020000001">
    <property type="protein sequence ID" value="MBU3874428.1"/>
    <property type="molecule type" value="Genomic_DNA"/>
</dbReference>
<keyword evidence="3" id="KW-1185">Reference proteome</keyword>
<dbReference type="PANTHER" id="PTHR28629:SF4">
    <property type="entry name" value="TRIOKINASE_FMN CYCLASE"/>
    <property type="match status" value="1"/>
</dbReference>